<dbReference type="EMBL" id="RJKL01000001">
    <property type="protein sequence ID" value="ROP33429.1"/>
    <property type="molecule type" value="Genomic_DNA"/>
</dbReference>
<dbReference type="OrthoDB" id="9968010at2"/>
<accession>A0A3N1GT86</accession>
<dbReference type="Proteomes" id="UP000271683">
    <property type="component" value="Unassembled WGS sequence"/>
</dbReference>
<dbReference type="RefSeq" id="WP_143162562.1">
    <property type="nucleotide sequence ID" value="NZ_RJKL01000001.1"/>
</dbReference>
<sequence length="111" mass="12193">MTSPEQRLAAARAAVAELVAAVTQEGRRGAFWLPRLRDLQDALGVEDRPAGQILTDAATLEDLLYAAPRDNFADFYLLTVDPQQRAEQNRRFTAAAETLHAALSGRDQDRG</sequence>
<name>A0A3N1GT86_9ACTN</name>
<comment type="caution">
    <text evidence="1">The sequence shown here is derived from an EMBL/GenBank/DDBJ whole genome shotgun (WGS) entry which is preliminary data.</text>
</comment>
<proteinExistence type="predicted"/>
<reference evidence="1 2" key="1">
    <citation type="submission" date="2018-11" db="EMBL/GenBank/DDBJ databases">
        <title>Sequencing the genomes of 1000 actinobacteria strains.</title>
        <authorList>
            <person name="Klenk H.-P."/>
        </authorList>
    </citation>
    <scope>NUCLEOTIDE SEQUENCE [LARGE SCALE GENOMIC DNA]</scope>
    <source>
        <strain evidence="1 2">DSM 43634</strain>
    </source>
</reference>
<evidence type="ECO:0000313" key="2">
    <source>
        <dbReference type="Proteomes" id="UP000271683"/>
    </source>
</evidence>
<protein>
    <submittedName>
        <fullName evidence="1">Uncharacterized protein</fullName>
    </submittedName>
</protein>
<dbReference type="AlphaFoldDB" id="A0A3N1GT86"/>
<evidence type="ECO:0000313" key="1">
    <source>
        <dbReference type="EMBL" id="ROP33429.1"/>
    </source>
</evidence>
<organism evidence="1 2">
    <name type="scientific">Couchioplanes caeruleus</name>
    <dbReference type="NCBI Taxonomy" id="56438"/>
    <lineage>
        <taxon>Bacteria</taxon>
        <taxon>Bacillati</taxon>
        <taxon>Actinomycetota</taxon>
        <taxon>Actinomycetes</taxon>
        <taxon>Micromonosporales</taxon>
        <taxon>Micromonosporaceae</taxon>
        <taxon>Couchioplanes</taxon>
    </lineage>
</organism>
<gene>
    <name evidence="1" type="ORF">EDD30_6409</name>
</gene>